<evidence type="ECO:0000256" key="1">
    <source>
        <dbReference type="ARBA" id="ARBA00004141"/>
    </source>
</evidence>
<keyword evidence="6 7" id="KW-0472">Membrane</keyword>
<reference evidence="9 10" key="1">
    <citation type="submission" date="2019-12" db="EMBL/GenBank/DDBJ databases">
        <authorList>
            <person name="Li C."/>
            <person name="Zhao J."/>
        </authorList>
    </citation>
    <scope>NUCLEOTIDE SEQUENCE [LARGE SCALE GENOMIC DNA]</scope>
    <source>
        <strain evidence="9 10">NEAU-DD11</strain>
    </source>
</reference>
<keyword evidence="3 7" id="KW-0812">Transmembrane</keyword>
<sequence>MRAAATCCGSTNASALDGARMTATFDVRFHAGRANWPANPFHFQGKGQVVVEPDFVVVRGSTHRSFRFPARAEHRLRMVDIVNAYSEGEDVYFHVLGVRENLAVGFSAPDAATAQRLLALLPARQTEAFAVAHAERNAFHDRIDYWSPSTPVIWTLLALNIGIYFLMWLVRRSLPGGAMGSMLGWGWNSAYDAMLRSAQLVIWGSNVGDRTLHGEWWRLFTSLFLHGSLLHLAFNMIALWQVGQLVERLFGSLRFSALYLVAGLCGSIASVTWNPHVNSVGASGAIFGIVGGLFAFMRRENSGIPPTVVNDLRGTLLPFLVFNLAAGFLYPHTDNAAHIGGLIGGWLAGHLLARSLHVPAERTT</sequence>
<dbReference type="InterPro" id="IPR022764">
    <property type="entry name" value="Peptidase_S54_rhomboid_dom"/>
</dbReference>
<feature type="transmembrane region" description="Helical" evidence="7">
    <location>
        <begin position="336"/>
        <end position="353"/>
    </location>
</feature>
<dbReference type="Pfam" id="PF01694">
    <property type="entry name" value="Rhomboid"/>
    <property type="match status" value="1"/>
</dbReference>
<dbReference type="AlphaFoldDB" id="A0A7X3G3C3"/>
<dbReference type="EMBL" id="WSES01000005">
    <property type="protein sequence ID" value="MVW61932.1"/>
    <property type="molecule type" value="Genomic_DNA"/>
</dbReference>
<evidence type="ECO:0000313" key="9">
    <source>
        <dbReference type="EMBL" id="MVW61932.1"/>
    </source>
</evidence>
<dbReference type="PANTHER" id="PTHR43731">
    <property type="entry name" value="RHOMBOID PROTEASE"/>
    <property type="match status" value="1"/>
</dbReference>
<evidence type="ECO:0000256" key="3">
    <source>
        <dbReference type="ARBA" id="ARBA00022692"/>
    </source>
</evidence>
<feature type="transmembrane region" description="Helical" evidence="7">
    <location>
        <begin position="223"/>
        <end position="243"/>
    </location>
</feature>
<comment type="caution">
    <text evidence="9">The sequence shown here is derived from an EMBL/GenBank/DDBJ whole genome shotgun (WGS) entry which is preliminary data.</text>
</comment>
<feature type="transmembrane region" description="Helical" evidence="7">
    <location>
        <begin position="308"/>
        <end position="330"/>
    </location>
</feature>
<dbReference type="GO" id="GO:0006508">
    <property type="term" value="P:proteolysis"/>
    <property type="evidence" value="ECO:0007669"/>
    <property type="project" value="UniProtKB-KW"/>
</dbReference>
<evidence type="ECO:0000256" key="2">
    <source>
        <dbReference type="ARBA" id="ARBA00009045"/>
    </source>
</evidence>
<dbReference type="GO" id="GO:0004252">
    <property type="term" value="F:serine-type endopeptidase activity"/>
    <property type="evidence" value="ECO:0007669"/>
    <property type="project" value="InterPro"/>
</dbReference>
<evidence type="ECO:0000313" key="10">
    <source>
        <dbReference type="Proteomes" id="UP000443353"/>
    </source>
</evidence>
<evidence type="ECO:0000256" key="6">
    <source>
        <dbReference type="ARBA" id="ARBA00023136"/>
    </source>
</evidence>
<gene>
    <name evidence="9" type="ORF">GPY61_18535</name>
</gene>
<feature type="domain" description="Peptidase S54 rhomboid" evidence="8">
    <location>
        <begin position="214"/>
        <end position="354"/>
    </location>
</feature>
<proteinExistence type="inferred from homology"/>
<comment type="similarity">
    <text evidence="2">Belongs to the peptidase S54 family.</text>
</comment>
<feature type="transmembrane region" description="Helical" evidence="7">
    <location>
        <begin position="255"/>
        <end position="273"/>
    </location>
</feature>
<dbReference type="InterPro" id="IPR035952">
    <property type="entry name" value="Rhomboid-like_sf"/>
</dbReference>
<feature type="transmembrane region" description="Helical" evidence="7">
    <location>
        <begin position="152"/>
        <end position="170"/>
    </location>
</feature>
<feature type="transmembrane region" description="Helical" evidence="7">
    <location>
        <begin position="279"/>
        <end position="296"/>
    </location>
</feature>
<evidence type="ECO:0000256" key="7">
    <source>
        <dbReference type="SAM" id="Phobius"/>
    </source>
</evidence>
<dbReference type="PANTHER" id="PTHR43731:SF14">
    <property type="entry name" value="PRESENILIN-ASSOCIATED RHOMBOID-LIKE PROTEIN, MITOCHONDRIAL"/>
    <property type="match status" value="1"/>
</dbReference>
<dbReference type="Gene3D" id="1.20.1540.10">
    <property type="entry name" value="Rhomboid-like"/>
    <property type="match status" value="1"/>
</dbReference>
<dbReference type="GO" id="GO:0016020">
    <property type="term" value="C:membrane"/>
    <property type="evidence" value="ECO:0007669"/>
    <property type="project" value="UniProtKB-SubCell"/>
</dbReference>
<evidence type="ECO:0000259" key="8">
    <source>
        <dbReference type="Pfam" id="PF01694"/>
    </source>
</evidence>
<evidence type="ECO:0000256" key="5">
    <source>
        <dbReference type="ARBA" id="ARBA00022989"/>
    </source>
</evidence>
<dbReference type="SUPFAM" id="SSF144091">
    <property type="entry name" value="Rhomboid-like"/>
    <property type="match status" value="1"/>
</dbReference>
<evidence type="ECO:0000256" key="4">
    <source>
        <dbReference type="ARBA" id="ARBA00022801"/>
    </source>
</evidence>
<keyword evidence="9" id="KW-0645">Protease</keyword>
<protein>
    <submittedName>
        <fullName evidence="9">Rhomboid family intramembrane serine protease</fullName>
    </submittedName>
</protein>
<name>A0A7X3G3C3_9BURK</name>
<organism evidence="9 10">
    <name type="scientific">Massilia cellulosiltytica</name>
    <dbReference type="NCBI Taxonomy" id="2683234"/>
    <lineage>
        <taxon>Bacteria</taxon>
        <taxon>Pseudomonadati</taxon>
        <taxon>Pseudomonadota</taxon>
        <taxon>Betaproteobacteria</taxon>
        <taxon>Burkholderiales</taxon>
        <taxon>Oxalobacteraceae</taxon>
        <taxon>Telluria group</taxon>
        <taxon>Massilia</taxon>
    </lineage>
</organism>
<dbReference type="Proteomes" id="UP000443353">
    <property type="component" value="Unassembled WGS sequence"/>
</dbReference>
<accession>A0A7X3G3C3</accession>
<keyword evidence="5 7" id="KW-1133">Transmembrane helix</keyword>
<keyword evidence="10" id="KW-1185">Reference proteome</keyword>
<comment type="subcellular location">
    <subcellularLocation>
        <location evidence="1">Membrane</location>
        <topology evidence="1">Multi-pass membrane protein</topology>
    </subcellularLocation>
</comment>
<dbReference type="InterPro" id="IPR050925">
    <property type="entry name" value="Rhomboid_protease_S54"/>
</dbReference>
<keyword evidence="4" id="KW-0378">Hydrolase</keyword>